<name>A0A846HDY3_9CYAN</name>
<evidence type="ECO:0000256" key="1">
    <source>
        <dbReference type="ARBA" id="ARBA00022714"/>
    </source>
</evidence>
<keyword evidence="1" id="KW-0001">2Fe-2S</keyword>
<evidence type="ECO:0000313" key="8">
    <source>
        <dbReference type="Proteomes" id="UP000031549"/>
    </source>
</evidence>
<evidence type="ECO:0000259" key="6">
    <source>
        <dbReference type="PROSITE" id="PS51296"/>
    </source>
</evidence>
<dbReference type="InterPro" id="IPR036922">
    <property type="entry name" value="Rieske_2Fe-2S_sf"/>
</dbReference>
<dbReference type="GO" id="GO:0046872">
    <property type="term" value="F:metal ion binding"/>
    <property type="evidence" value="ECO:0007669"/>
    <property type="project" value="UniProtKB-KW"/>
</dbReference>
<evidence type="ECO:0000256" key="3">
    <source>
        <dbReference type="ARBA" id="ARBA00023002"/>
    </source>
</evidence>
<dbReference type="EMBL" id="JTCM02000052">
    <property type="protein sequence ID" value="NEU74884.1"/>
    <property type="molecule type" value="Genomic_DNA"/>
</dbReference>
<keyword evidence="3" id="KW-0560">Oxidoreductase</keyword>
<evidence type="ECO:0000256" key="5">
    <source>
        <dbReference type="ARBA" id="ARBA00023014"/>
    </source>
</evidence>
<dbReference type="InterPro" id="IPR050584">
    <property type="entry name" value="Cholesterol_7-desaturase"/>
</dbReference>
<protein>
    <submittedName>
        <fullName evidence="7">Aromatic ring-hydroxylating dioxygenase subunit alpha</fullName>
    </submittedName>
</protein>
<evidence type="ECO:0000256" key="4">
    <source>
        <dbReference type="ARBA" id="ARBA00023004"/>
    </source>
</evidence>
<dbReference type="CDD" id="cd03469">
    <property type="entry name" value="Rieske_RO_Alpha_N"/>
    <property type="match status" value="1"/>
</dbReference>
<keyword evidence="4" id="KW-0408">Iron</keyword>
<dbReference type="GO" id="GO:0016705">
    <property type="term" value="F:oxidoreductase activity, acting on paired donors, with incorporation or reduction of molecular oxygen"/>
    <property type="evidence" value="ECO:0007669"/>
    <property type="project" value="UniProtKB-ARBA"/>
</dbReference>
<dbReference type="Pfam" id="PF00355">
    <property type="entry name" value="Rieske"/>
    <property type="match status" value="1"/>
</dbReference>
<keyword evidence="2" id="KW-0479">Metal-binding</keyword>
<keyword evidence="7" id="KW-0223">Dioxygenase</keyword>
<dbReference type="PROSITE" id="PS51296">
    <property type="entry name" value="RIESKE"/>
    <property type="match status" value="1"/>
</dbReference>
<evidence type="ECO:0000313" key="7">
    <source>
        <dbReference type="EMBL" id="NEU74884.1"/>
    </source>
</evidence>
<dbReference type="SUPFAM" id="SSF55961">
    <property type="entry name" value="Bet v1-like"/>
    <property type="match status" value="1"/>
</dbReference>
<accession>A0A846HDY3</accession>
<proteinExistence type="predicted"/>
<reference evidence="7 8" key="1">
    <citation type="journal article" date="2015" name="Genome Announc.">
        <title>Draft Genome Sequence of Cyanobacterium Hassallia byssoidea Strain VB512170, Isolated from Monuments in India.</title>
        <authorList>
            <person name="Singh D."/>
            <person name="Chandrababunaidu M.M."/>
            <person name="Panda A."/>
            <person name="Sen D."/>
            <person name="Bhattacharyya S."/>
            <person name="Adhikary S.P."/>
            <person name="Tripathy S."/>
        </authorList>
    </citation>
    <scope>NUCLEOTIDE SEQUENCE [LARGE SCALE GENOMIC DNA]</scope>
    <source>
        <strain evidence="7 8">VB512170</strain>
    </source>
</reference>
<organism evidence="7 8">
    <name type="scientific">Hassallia byssoidea VB512170</name>
    <dbReference type="NCBI Taxonomy" id="1304833"/>
    <lineage>
        <taxon>Bacteria</taxon>
        <taxon>Bacillati</taxon>
        <taxon>Cyanobacteriota</taxon>
        <taxon>Cyanophyceae</taxon>
        <taxon>Nostocales</taxon>
        <taxon>Tolypothrichaceae</taxon>
        <taxon>Hassallia</taxon>
    </lineage>
</organism>
<dbReference type="Proteomes" id="UP000031549">
    <property type="component" value="Unassembled WGS sequence"/>
</dbReference>
<keyword evidence="5" id="KW-0411">Iron-sulfur</keyword>
<comment type="caution">
    <text evidence="7">The sequence shown here is derived from an EMBL/GenBank/DDBJ whole genome shotgun (WGS) entry which is preliminary data.</text>
</comment>
<sequence>MNQFQNQNTQPIVKMKIFNNWDIIAKGWYIACPSKEIPKGQAKSLNLCGQQIVIFRGEDGNIRALDAYCPHLGTDLGIGRVDGNFIRCFFHHWAFDGEGNCQDIPCQSTIPDKAKLQSYATDEKYDFIWVYPDKEAPNKVVEFDELKDKPLVTIHDKAFERSCHHHICMMNGIDAQHLQTVHKLNIKMDLSLQQNESGTIVDFTLSGEFPQTTTRERIGQKILGEHYEYTMRYADGCIGLLTIMKKVRIVPPLHMIYAYTPLETGRTRIQPIYVAKERKGIFGWVITRMLLLLTKLAYYFLRGEDGMIYDNIRYNPQAIINIDMPLVKYMQYVNQLEASVWSKNKFLLAKEDLFNEPQSTQRKV</sequence>
<dbReference type="GO" id="GO:0051213">
    <property type="term" value="F:dioxygenase activity"/>
    <property type="evidence" value="ECO:0007669"/>
    <property type="project" value="UniProtKB-KW"/>
</dbReference>
<feature type="domain" description="Rieske" evidence="6">
    <location>
        <begin position="29"/>
        <end position="130"/>
    </location>
</feature>
<dbReference type="InterPro" id="IPR017941">
    <property type="entry name" value="Rieske_2Fe-2S"/>
</dbReference>
<evidence type="ECO:0000256" key="2">
    <source>
        <dbReference type="ARBA" id="ARBA00022723"/>
    </source>
</evidence>
<dbReference type="PANTHER" id="PTHR21266">
    <property type="entry name" value="IRON-SULFUR DOMAIN CONTAINING PROTEIN"/>
    <property type="match status" value="1"/>
</dbReference>
<dbReference type="GO" id="GO:0051537">
    <property type="term" value="F:2 iron, 2 sulfur cluster binding"/>
    <property type="evidence" value="ECO:0007669"/>
    <property type="project" value="UniProtKB-KW"/>
</dbReference>
<dbReference type="AlphaFoldDB" id="A0A846HDY3"/>
<dbReference type="PANTHER" id="PTHR21266:SF60">
    <property type="entry name" value="3-KETOSTEROID-9-ALPHA-MONOOXYGENASE, OXYGENASE COMPONENT"/>
    <property type="match status" value="1"/>
</dbReference>
<dbReference type="GO" id="GO:0004497">
    <property type="term" value="F:monooxygenase activity"/>
    <property type="evidence" value="ECO:0007669"/>
    <property type="project" value="UniProtKB-ARBA"/>
</dbReference>
<gene>
    <name evidence="7" type="ORF">PI95_020580</name>
</gene>
<dbReference type="SUPFAM" id="SSF50022">
    <property type="entry name" value="ISP domain"/>
    <property type="match status" value="1"/>
</dbReference>
<dbReference type="RefSeq" id="WP_052325732.1">
    <property type="nucleotide sequence ID" value="NZ_JTCM02000052.1"/>
</dbReference>
<dbReference type="Gene3D" id="2.102.10.10">
    <property type="entry name" value="Rieske [2Fe-2S] iron-sulphur domain"/>
    <property type="match status" value="1"/>
</dbReference>
<keyword evidence="8" id="KW-1185">Reference proteome</keyword>